<feature type="active site" description="Nucleophile" evidence="4">
    <location>
        <position position="43"/>
    </location>
</feature>
<reference evidence="6 7" key="1">
    <citation type="submission" date="2013-04" db="EMBL/GenBank/DDBJ databases">
        <title>Shimia sp. 22II-S11-Z10 Genome Sequencing.</title>
        <authorList>
            <person name="Lai Q."/>
            <person name="Li G."/>
            <person name="Shao Z."/>
        </authorList>
    </citation>
    <scope>NUCLEOTIDE SEQUENCE [LARGE SCALE GENOMIC DNA]</scope>
    <source>
        <strain evidence="7">22II-S11-Z10</strain>
    </source>
</reference>
<protein>
    <submittedName>
        <fullName evidence="6">Patatin</fullName>
    </submittedName>
</protein>
<feature type="short sequence motif" description="DGA/G" evidence="4">
    <location>
        <begin position="203"/>
        <end position="205"/>
    </location>
</feature>
<feature type="short sequence motif" description="GXGXXG" evidence="4">
    <location>
        <begin position="13"/>
        <end position="18"/>
    </location>
</feature>
<dbReference type="EMBL" id="AQQY01000001">
    <property type="protein sequence ID" value="KCV83695.1"/>
    <property type="molecule type" value="Genomic_DNA"/>
</dbReference>
<dbReference type="InterPro" id="IPR050301">
    <property type="entry name" value="NTE"/>
</dbReference>
<name>A0A058ZR52_9RHOB</name>
<dbReference type="AlphaFoldDB" id="A0A058ZR52"/>
<evidence type="ECO:0000259" key="5">
    <source>
        <dbReference type="PROSITE" id="PS51635"/>
    </source>
</evidence>
<dbReference type="PATRIC" id="fig|1461693.3.peg.622"/>
<dbReference type="Gene3D" id="3.40.1090.10">
    <property type="entry name" value="Cytosolic phospholipase A2 catalytic domain"/>
    <property type="match status" value="2"/>
</dbReference>
<dbReference type="Pfam" id="PF01734">
    <property type="entry name" value="Patatin"/>
    <property type="match status" value="1"/>
</dbReference>
<dbReference type="GO" id="GO:0016042">
    <property type="term" value="P:lipid catabolic process"/>
    <property type="evidence" value="ECO:0007669"/>
    <property type="project" value="UniProtKB-UniRule"/>
</dbReference>
<dbReference type="RefSeq" id="WP_035247802.1">
    <property type="nucleotide sequence ID" value="NZ_AQQY01000001.1"/>
</dbReference>
<feature type="short sequence motif" description="GXSXG" evidence="4">
    <location>
        <begin position="41"/>
        <end position="45"/>
    </location>
</feature>
<evidence type="ECO:0000313" key="6">
    <source>
        <dbReference type="EMBL" id="KCV83695.1"/>
    </source>
</evidence>
<dbReference type="STRING" id="1461693.ATO10_03005"/>
<feature type="domain" description="PNPLA" evidence="5">
    <location>
        <begin position="9"/>
        <end position="216"/>
    </location>
</feature>
<dbReference type="eggNOG" id="COG1752">
    <property type="taxonomic scope" value="Bacteria"/>
</dbReference>
<evidence type="ECO:0000256" key="4">
    <source>
        <dbReference type="PROSITE-ProRule" id="PRU01161"/>
    </source>
</evidence>
<dbReference type="PANTHER" id="PTHR14226">
    <property type="entry name" value="NEUROPATHY TARGET ESTERASE/SWISS CHEESE D.MELANOGASTER"/>
    <property type="match status" value="1"/>
</dbReference>
<gene>
    <name evidence="6" type="ORF">ATO10_03005</name>
</gene>
<dbReference type="OrthoDB" id="9807112at2"/>
<dbReference type="PANTHER" id="PTHR14226:SF78">
    <property type="entry name" value="SLR0060 PROTEIN"/>
    <property type="match status" value="1"/>
</dbReference>
<proteinExistence type="predicted"/>
<keyword evidence="7" id="KW-1185">Reference proteome</keyword>
<accession>A0A058ZR52</accession>
<comment type="caution">
    <text evidence="6">The sequence shown here is derived from an EMBL/GenBank/DDBJ whole genome shotgun (WGS) entry which is preliminary data.</text>
</comment>
<dbReference type="InterPro" id="IPR016035">
    <property type="entry name" value="Acyl_Trfase/lysoPLipase"/>
</dbReference>
<feature type="active site" description="Proton acceptor" evidence="4">
    <location>
        <position position="203"/>
    </location>
</feature>
<evidence type="ECO:0000256" key="3">
    <source>
        <dbReference type="ARBA" id="ARBA00023098"/>
    </source>
</evidence>
<evidence type="ECO:0000256" key="1">
    <source>
        <dbReference type="ARBA" id="ARBA00022801"/>
    </source>
</evidence>
<organism evidence="6 7">
    <name type="scientific">Actibacterium atlanticum</name>
    <dbReference type="NCBI Taxonomy" id="1461693"/>
    <lineage>
        <taxon>Bacteria</taxon>
        <taxon>Pseudomonadati</taxon>
        <taxon>Pseudomonadota</taxon>
        <taxon>Alphaproteobacteria</taxon>
        <taxon>Rhodobacterales</taxon>
        <taxon>Roseobacteraceae</taxon>
        <taxon>Actibacterium</taxon>
    </lineage>
</organism>
<evidence type="ECO:0000313" key="7">
    <source>
        <dbReference type="Proteomes" id="UP000024836"/>
    </source>
</evidence>
<dbReference type="SUPFAM" id="SSF52151">
    <property type="entry name" value="FabD/lysophospholipase-like"/>
    <property type="match status" value="1"/>
</dbReference>
<dbReference type="Proteomes" id="UP000024836">
    <property type="component" value="Unassembled WGS sequence"/>
</dbReference>
<dbReference type="PROSITE" id="PS51635">
    <property type="entry name" value="PNPLA"/>
    <property type="match status" value="1"/>
</dbReference>
<dbReference type="GO" id="GO:0016787">
    <property type="term" value="F:hydrolase activity"/>
    <property type="evidence" value="ECO:0007669"/>
    <property type="project" value="UniProtKB-UniRule"/>
</dbReference>
<dbReference type="InterPro" id="IPR002641">
    <property type="entry name" value="PNPLA_dom"/>
</dbReference>
<evidence type="ECO:0000256" key="2">
    <source>
        <dbReference type="ARBA" id="ARBA00022963"/>
    </source>
</evidence>
<keyword evidence="1 4" id="KW-0378">Hydrolase</keyword>
<sequence>MTTKKRINLALQGGGAHGAFTWGVLDRILEDDDIEIAAITGTSAGALNGAAVKAGLARGTRQDARDNLDWMWDQVAGVGDSHLAQWLTDFIPDTSPWTQMMQMAMPFSLTQTAAQLVSPYYYGPLYRNPLQSVVDKFDFETICSDKGPRLFIGATQLRNGKARIFTRDEISTDAILASACLPTVFQAIEIEDPKTGHKESYWDGGYSANPPLHPLYDPELPRDVVIVNINPMHRNEIPKTPLDIEDRINEISFNAALLRELQVLQAVQRVQPEEGPIGRVLVHMISDDALMRSLSAESKAMPDPGLLRSLKEAGRESADMFLEDHKPALGVESSVNLDALLD</sequence>
<keyword evidence="2 4" id="KW-0442">Lipid degradation</keyword>
<keyword evidence="3 4" id="KW-0443">Lipid metabolism</keyword>